<gene>
    <name evidence="1" type="ORF">HGMM_F01D06C03</name>
</gene>
<accession>E6NAI0</accession>
<dbReference type="EMBL" id="AP011891">
    <property type="protein sequence ID" value="BAJ49336.1"/>
    <property type="molecule type" value="Genomic_DNA"/>
</dbReference>
<name>E6NAI0_CALS0</name>
<evidence type="ECO:0000313" key="1">
    <source>
        <dbReference type="EMBL" id="BAJ49336.1"/>
    </source>
</evidence>
<sequence length="352" mass="39147">MYDERRLSFLTMASVSAAVFLLMILPTLLAPFASAGQLPLSPTGMDPAVFVYTAPEVCGFIPYDIAADIDEPIDADFVPGPPGLNGEPSVFAPDLKEGDYATNFFLHNSDQQLPVERLRWFFFLEYFGYTGPDGVFTGFTVKRAINMTQYLDDLHSASIVLPRNGTIAIGCNQVNAWDTSGIDDPPTDGTNPDPFNKTQMLIQFLDDANLLDPADVPPGSVLFWKGFNIWNQTKGDGFDTTLQPIDIDVVYSYESSSNKIWFQILKDPSRTMPRNLIGKNLEIVAAFRPLNKTQLGNNWFEVVQIDTLIRNAIRDQFPAAADRVILRVIDVDYGVGSSWQVVESLTFREVPP</sequence>
<organism evidence="1">
    <name type="scientific">Caldiarchaeum subterraneum</name>
    <dbReference type="NCBI Taxonomy" id="311458"/>
    <lineage>
        <taxon>Archaea</taxon>
        <taxon>Nitrososphaerota</taxon>
        <taxon>Candidatus Caldarchaeales</taxon>
        <taxon>Candidatus Caldarchaeaceae</taxon>
        <taxon>Candidatus Caldarchaeum</taxon>
    </lineage>
</organism>
<dbReference type="AlphaFoldDB" id="E6NAI0"/>
<proteinExistence type="predicted"/>
<protein>
    <submittedName>
        <fullName evidence="1">Uncharacterized protein</fullName>
    </submittedName>
</protein>
<reference evidence="1" key="1">
    <citation type="journal article" date="2005" name="Environ. Microbiol.">
        <title>Genetic and functional properties of uncultivated thermophilic crenarchaeotes from a subsurface gold mine as revealed by analysis of genome fragments.</title>
        <authorList>
            <person name="Nunoura T."/>
            <person name="Hirayama H."/>
            <person name="Takami H."/>
            <person name="Oida H."/>
            <person name="Nishi S."/>
            <person name="Shimamura S."/>
            <person name="Suzuki Y."/>
            <person name="Inagaki F."/>
            <person name="Takai K."/>
            <person name="Nealson K.H."/>
            <person name="Horikoshi K."/>
        </authorList>
    </citation>
    <scope>NUCLEOTIDE SEQUENCE</scope>
</reference>
<reference evidence="1" key="2">
    <citation type="journal article" date="2011" name="Nucleic Acids Res.">
        <title>Insights into the evolution of Archaea and eukaryotic protein modifier systems revealed by the genome of a novel archaeal group.</title>
        <authorList>
            <person name="Nunoura T."/>
            <person name="Takaki Y."/>
            <person name="Kakuta J."/>
            <person name="Nishi S."/>
            <person name="Sugahara J."/>
            <person name="Kazama H."/>
            <person name="Chee G."/>
            <person name="Hattori M."/>
            <person name="Kanai A."/>
            <person name="Atomi H."/>
            <person name="Takai K."/>
            <person name="Takami H."/>
        </authorList>
    </citation>
    <scope>NUCLEOTIDE SEQUENCE</scope>
</reference>